<evidence type="ECO:0000313" key="3">
    <source>
        <dbReference type="Proteomes" id="UP001213664"/>
    </source>
</evidence>
<proteinExistence type="predicted"/>
<gene>
    <name evidence="2" type="ORF">P0Y50_06055</name>
</gene>
<dbReference type="EMBL" id="CP119326">
    <property type="protein sequence ID" value="WEK41167.1"/>
    <property type="molecule type" value="Genomic_DNA"/>
</dbReference>
<sequence>MLKLSVALIPILLASTAQAQVSPSRPSDAEMLVIYRQFENGTLVENRVSAGEDMRACGALGYTAHPQTFQSDLADLWRTINATDPEDFGAFLNRYNVILQRIKAENEAEFVQATTSKAAFEIFKTGMLRRCAALSIDHPMWLESTRSTVGTSVMAWMAIEDELFPPE</sequence>
<feature type="signal peptide" evidence="1">
    <location>
        <begin position="1"/>
        <end position="19"/>
    </location>
</feature>
<organism evidence="2 3">
    <name type="scientific">Candidatus Brevundimonas colombiensis</name>
    <dbReference type="NCBI Taxonomy" id="3121376"/>
    <lineage>
        <taxon>Bacteria</taxon>
        <taxon>Pseudomonadati</taxon>
        <taxon>Pseudomonadota</taxon>
        <taxon>Alphaproteobacteria</taxon>
        <taxon>Caulobacterales</taxon>
        <taxon>Caulobacteraceae</taxon>
        <taxon>Brevundimonas</taxon>
    </lineage>
</organism>
<dbReference type="AlphaFoldDB" id="A0AAJ6BMC9"/>
<accession>A0AAJ6BMC9</accession>
<protein>
    <submittedName>
        <fullName evidence="2">Uncharacterized protein</fullName>
    </submittedName>
</protein>
<name>A0AAJ6BMC9_9CAUL</name>
<feature type="chain" id="PRO_5042476532" evidence="1">
    <location>
        <begin position="20"/>
        <end position="167"/>
    </location>
</feature>
<evidence type="ECO:0000313" key="2">
    <source>
        <dbReference type="EMBL" id="WEK41167.1"/>
    </source>
</evidence>
<keyword evidence="1" id="KW-0732">Signal</keyword>
<evidence type="ECO:0000256" key="1">
    <source>
        <dbReference type="SAM" id="SignalP"/>
    </source>
</evidence>
<dbReference type="Proteomes" id="UP001213664">
    <property type="component" value="Chromosome"/>
</dbReference>
<reference evidence="2" key="1">
    <citation type="submission" date="2023-03" db="EMBL/GenBank/DDBJ databases">
        <title>Andean soil-derived lignocellulolytic bacterial consortium as a source of novel taxa and putative plastic-active enzymes.</title>
        <authorList>
            <person name="Diaz-Garcia L."/>
            <person name="Chuvochina M."/>
            <person name="Feuerriegel G."/>
            <person name="Bunk B."/>
            <person name="Sproer C."/>
            <person name="Streit W.R."/>
            <person name="Rodriguez L.M."/>
            <person name="Overmann J."/>
            <person name="Jimenez D.J."/>
        </authorList>
    </citation>
    <scope>NUCLEOTIDE SEQUENCE</scope>
    <source>
        <strain evidence="2">MAG 833</strain>
    </source>
</reference>